<dbReference type="EMBL" id="JARHUD010000006">
    <property type="protein sequence ID" value="MDF2096515.1"/>
    <property type="molecule type" value="Genomic_DNA"/>
</dbReference>
<dbReference type="InterPro" id="IPR011990">
    <property type="entry name" value="TPR-like_helical_dom_sf"/>
</dbReference>
<protein>
    <submittedName>
        <fullName evidence="1">DUF924 domain-containing protein</fullName>
    </submittedName>
</protein>
<dbReference type="SUPFAM" id="SSF48452">
    <property type="entry name" value="TPR-like"/>
    <property type="match status" value="1"/>
</dbReference>
<dbReference type="Gene3D" id="1.25.40.10">
    <property type="entry name" value="Tetratricopeptide repeat domain"/>
    <property type="match status" value="1"/>
</dbReference>
<comment type="caution">
    <text evidence="1">The sequence shown here is derived from an EMBL/GenBank/DDBJ whole genome shotgun (WGS) entry which is preliminary data.</text>
</comment>
<dbReference type="Gene3D" id="1.20.58.320">
    <property type="entry name" value="TPR-like"/>
    <property type="match status" value="1"/>
</dbReference>
<dbReference type="InterPro" id="IPR010323">
    <property type="entry name" value="DUF924"/>
</dbReference>
<organism evidence="1 2">
    <name type="scientific">Aquibaculum arenosum</name>
    <dbReference type="NCBI Taxonomy" id="3032591"/>
    <lineage>
        <taxon>Bacteria</taxon>
        <taxon>Pseudomonadati</taxon>
        <taxon>Pseudomonadota</taxon>
        <taxon>Alphaproteobacteria</taxon>
        <taxon>Rhodospirillales</taxon>
        <taxon>Rhodovibrionaceae</taxon>
        <taxon>Aquibaculum</taxon>
    </lineage>
</organism>
<reference evidence="1 2" key="1">
    <citation type="submission" date="2023-03" db="EMBL/GenBank/DDBJ databases">
        <title>Fodinicurvata sp. CAU 1616 isolated from sea sendiment.</title>
        <authorList>
            <person name="Kim W."/>
        </authorList>
    </citation>
    <scope>NUCLEOTIDE SEQUENCE [LARGE SCALE GENOMIC DNA]</scope>
    <source>
        <strain evidence="1 2">CAU 1616</strain>
    </source>
</reference>
<sequence length="184" mass="20639">MNNPAHDPEQVLAFWFAPGREVQWFVRSDAFDAQVEETLGSAYRQAQEGGFNHWAREARGALALILLLDQVPRQLHRGSPEAFVCDARARTITEAALAAGQDQELGPAERLFLYLPLEHSEDLADQERAVALISALGDDEWTRYAVIHRNIIARFGRFPHRNAALGRQTTAEEAAFLQEPESSF</sequence>
<dbReference type="Pfam" id="PF06041">
    <property type="entry name" value="DUF924"/>
    <property type="match status" value="1"/>
</dbReference>
<evidence type="ECO:0000313" key="1">
    <source>
        <dbReference type="EMBL" id="MDF2096515.1"/>
    </source>
</evidence>
<dbReference type="Proteomes" id="UP001215503">
    <property type="component" value="Unassembled WGS sequence"/>
</dbReference>
<evidence type="ECO:0000313" key="2">
    <source>
        <dbReference type="Proteomes" id="UP001215503"/>
    </source>
</evidence>
<proteinExistence type="predicted"/>
<accession>A0ABT5YNI8</accession>
<name>A0ABT5YNI8_9PROT</name>
<dbReference type="RefSeq" id="WP_275823012.1">
    <property type="nucleotide sequence ID" value="NZ_JARHUD010000006.1"/>
</dbReference>
<gene>
    <name evidence="1" type="ORF">P2G67_11055</name>
</gene>
<keyword evidence="2" id="KW-1185">Reference proteome</keyword>